<organism evidence="1 2">
    <name type="scientific">Chelatococcus caeni</name>
    <dbReference type="NCBI Taxonomy" id="1348468"/>
    <lineage>
        <taxon>Bacteria</taxon>
        <taxon>Pseudomonadati</taxon>
        <taxon>Pseudomonadota</taxon>
        <taxon>Alphaproteobacteria</taxon>
        <taxon>Hyphomicrobiales</taxon>
        <taxon>Chelatococcaceae</taxon>
        <taxon>Chelatococcus</taxon>
    </lineage>
</organism>
<gene>
    <name evidence="1" type="ORF">GGR16_003590</name>
</gene>
<comment type="caution">
    <text evidence="1">The sequence shown here is derived from an EMBL/GenBank/DDBJ whole genome shotgun (WGS) entry which is preliminary data.</text>
</comment>
<accession>A0A840C161</accession>
<reference evidence="1 2" key="1">
    <citation type="submission" date="2020-08" db="EMBL/GenBank/DDBJ databases">
        <title>Genomic Encyclopedia of Type Strains, Phase IV (KMG-IV): sequencing the most valuable type-strain genomes for metagenomic binning, comparative biology and taxonomic classification.</title>
        <authorList>
            <person name="Goeker M."/>
        </authorList>
    </citation>
    <scope>NUCLEOTIDE SEQUENCE [LARGE SCALE GENOMIC DNA]</scope>
    <source>
        <strain evidence="1 2">DSM 103737</strain>
    </source>
</reference>
<evidence type="ECO:0000313" key="2">
    <source>
        <dbReference type="Proteomes" id="UP000577362"/>
    </source>
</evidence>
<dbReference type="Proteomes" id="UP000577362">
    <property type="component" value="Unassembled WGS sequence"/>
</dbReference>
<dbReference type="EMBL" id="JACIEN010000004">
    <property type="protein sequence ID" value="MBB4018543.1"/>
    <property type="molecule type" value="Genomic_DNA"/>
</dbReference>
<name>A0A840C161_9HYPH</name>
<dbReference type="AlphaFoldDB" id="A0A840C161"/>
<proteinExistence type="predicted"/>
<protein>
    <submittedName>
        <fullName evidence="1">Uncharacterized protein</fullName>
    </submittedName>
</protein>
<keyword evidence="2" id="KW-1185">Reference proteome</keyword>
<dbReference type="RefSeq" id="WP_183317452.1">
    <property type="nucleotide sequence ID" value="NZ_JACIEN010000004.1"/>
</dbReference>
<evidence type="ECO:0000313" key="1">
    <source>
        <dbReference type="EMBL" id="MBB4018543.1"/>
    </source>
</evidence>
<sequence length="320" mass="34568">MSAVSQDERGPLSGEALADAAELAALEEAAARLRRHPGFRAALAAYCRGMSSPARIDWPVYKLFDQIGRYIVCYMLIHNYYAWIWGAGPAPTLTALQKVSGASERQTAGFVAALKSGRLILTEPSPNDRRVKHLRPAPPMIAEIGRSARLFIAASDALAGRGEARAALLADNHDLLGDVIRRSAAYVLAHGTIIHPFPRVLHFAERDSGYLLLTAVFAAHFDGLSPSPVEGSLSYRQLARRFQVSAAHIGSLMNEAQREGWFHTDGRGRLGGIAPDLVEEFEQWASWQMVHCTGLIEAALAATDSAPVEVRGPDVPADAG</sequence>